<protein>
    <submittedName>
        <fullName evidence="2 3">Uncharacterized protein</fullName>
    </submittedName>
</protein>
<dbReference type="WBParaSite" id="maker-uti_cns_0047961-snap-gene-0.11-mRNA-1">
    <property type="protein sequence ID" value="maker-uti_cns_0047961-snap-gene-0.11-mRNA-1"/>
    <property type="gene ID" value="maker-uti_cns_0047961-snap-gene-0.11"/>
</dbReference>
<proteinExistence type="predicted"/>
<dbReference type="WBParaSite" id="maker-uti_cns_0004963-snap-gene-0.11-mRNA-1">
    <property type="protein sequence ID" value="maker-uti_cns_0004963-snap-gene-0.11-mRNA-1"/>
    <property type="gene ID" value="maker-uti_cns_0004963-snap-gene-0.11"/>
</dbReference>
<evidence type="ECO:0000313" key="1">
    <source>
        <dbReference type="Proteomes" id="UP000095280"/>
    </source>
</evidence>
<dbReference type="PANTHER" id="PTHR33053">
    <property type="entry name" value="PROTEIN, PUTATIVE-RELATED"/>
    <property type="match status" value="1"/>
</dbReference>
<sequence length="174" mass="19569">MLINFTLNFKILLPGKPPLEEYLAEFCKEATELMSNFATIEGVNIKLRNLNFICDAPARSFITKTLGHNSHFGCFYCKSPAKTVDRRIVYPTTAGESRTTEDYRAGCESNQRAGSGPLMQLPGLEFPKCIPPDYMHLVCLGTVRKLFHFLFSTDDGRHCKLRPGEITALSDEIE</sequence>
<reference evidence="2 3" key="1">
    <citation type="submission" date="2016-11" db="UniProtKB">
        <authorList>
            <consortium name="WormBaseParasite"/>
        </authorList>
    </citation>
    <scope>IDENTIFICATION</scope>
</reference>
<organism evidence="1 2">
    <name type="scientific">Macrostomum lignano</name>
    <dbReference type="NCBI Taxonomy" id="282301"/>
    <lineage>
        <taxon>Eukaryota</taxon>
        <taxon>Metazoa</taxon>
        <taxon>Spiralia</taxon>
        <taxon>Lophotrochozoa</taxon>
        <taxon>Platyhelminthes</taxon>
        <taxon>Rhabditophora</taxon>
        <taxon>Macrostomorpha</taxon>
        <taxon>Macrostomida</taxon>
        <taxon>Macrostomidae</taxon>
        <taxon>Macrostomum</taxon>
    </lineage>
</organism>
<dbReference type="PANTHER" id="PTHR33053:SF24">
    <property type="entry name" value="TRANSPOSASE DOMAIN-CONTAINING PROTEIN"/>
    <property type="match status" value="1"/>
</dbReference>
<dbReference type="AlphaFoldDB" id="A0A1I8H8C3"/>
<dbReference type="Proteomes" id="UP000095280">
    <property type="component" value="Unplaced"/>
</dbReference>
<evidence type="ECO:0000313" key="2">
    <source>
        <dbReference type="WBParaSite" id="maker-uti_cns_0004963-snap-gene-0.11-mRNA-1"/>
    </source>
</evidence>
<accession>A0A1I8H8C3</accession>
<name>A0A1I8H8C3_9PLAT</name>
<keyword evidence="1" id="KW-1185">Reference proteome</keyword>
<evidence type="ECO:0000313" key="3">
    <source>
        <dbReference type="WBParaSite" id="maker-uti_cns_0047961-snap-gene-0.11-mRNA-1"/>
    </source>
</evidence>